<evidence type="ECO:0000313" key="2">
    <source>
        <dbReference type="Proteomes" id="UP001158045"/>
    </source>
</evidence>
<dbReference type="RefSeq" id="WP_281092650.1">
    <property type="nucleotide sequence ID" value="NZ_JARYZI010000001.1"/>
</dbReference>
<dbReference type="Gene3D" id="1.50.10.20">
    <property type="match status" value="1"/>
</dbReference>
<comment type="caution">
    <text evidence="1">The sequence shown here is derived from an EMBL/GenBank/DDBJ whole genome shotgun (WGS) entry which is preliminary data.</text>
</comment>
<dbReference type="EMBL" id="JARYZI010000001">
    <property type="protein sequence ID" value="MDH8676850.1"/>
    <property type="molecule type" value="Genomic_DNA"/>
</dbReference>
<proteinExistence type="predicted"/>
<gene>
    <name evidence="1" type="ORF">QE109_01760</name>
</gene>
<protein>
    <recommendedName>
        <fullName evidence="3">Terpene cyclase/mutase family protein</fullName>
    </recommendedName>
</protein>
<name>A0ABT6N8W7_9FIRM</name>
<keyword evidence="2" id="KW-1185">Reference proteome</keyword>
<dbReference type="InterPro" id="IPR008930">
    <property type="entry name" value="Terpenoid_cyclase/PrenylTrfase"/>
</dbReference>
<organism evidence="1 2">
    <name type="scientific">Fusibacter bizertensis</name>
    <dbReference type="NCBI Taxonomy" id="1488331"/>
    <lineage>
        <taxon>Bacteria</taxon>
        <taxon>Bacillati</taxon>
        <taxon>Bacillota</taxon>
        <taxon>Clostridia</taxon>
        <taxon>Eubacteriales</taxon>
        <taxon>Eubacteriales Family XII. Incertae Sedis</taxon>
        <taxon>Fusibacter</taxon>
    </lineage>
</organism>
<dbReference type="Proteomes" id="UP001158045">
    <property type="component" value="Unassembled WGS sequence"/>
</dbReference>
<accession>A0ABT6N8W7</accession>
<reference evidence="1 2" key="1">
    <citation type="submission" date="2023-04" db="EMBL/GenBank/DDBJ databases">
        <title>Fusibacter bizertensis strain WBS, isolated from littoral bottom sediments of the Arctic seas - biochemical and genomic analysis.</title>
        <authorList>
            <person name="Brioukhanov A.L."/>
        </authorList>
    </citation>
    <scope>NUCLEOTIDE SEQUENCE [LARGE SCALE GENOMIC DNA]</scope>
    <source>
        <strain evidence="1 2">WBS</strain>
    </source>
</reference>
<evidence type="ECO:0008006" key="3">
    <source>
        <dbReference type="Google" id="ProtNLM"/>
    </source>
</evidence>
<dbReference type="SUPFAM" id="SSF48239">
    <property type="entry name" value="Terpenoid cyclases/Protein prenyltransferases"/>
    <property type="match status" value="1"/>
</dbReference>
<evidence type="ECO:0000313" key="1">
    <source>
        <dbReference type="EMBL" id="MDH8676850.1"/>
    </source>
</evidence>
<sequence length="305" mass="35585">MNIIDYLQNADPCVKRLTEKYLLDENPDYVEEGWISKFLDCFDAETETWGNGIYGPKWISTFYTMRDLASLEIRPDHPIYQKGLDTLIGKMWSTEWREDDICVVAMLVSLLSYGQRDTAIIDEMVTYLLTTRQTDGGWNCSSTRNPKTTDKSSINTTLSVLEAFRDYKKHGYKTHLNAIHNLLVPAHKYLLDRHLMYRLTDGEVIISYITDFHFPTRWKYDVLRALCYFASIDYKLVPELTEGIKLIIEKFKRGYLTKGQTYTGKLHFKMETDKIGTMNTLRGLIVLKAFEAEEYNRIISRELSL</sequence>